<dbReference type="EMBL" id="FRAA01000005">
    <property type="protein sequence ID" value="SHK47669.1"/>
    <property type="molecule type" value="Genomic_DNA"/>
</dbReference>
<name>A0A1M6SSK6_REIAG</name>
<proteinExistence type="predicted"/>
<protein>
    <submittedName>
        <fullName evidence="1">Glc operon protein GlcG</fullName>
    </submittedName>
</protein>
<dbReference type="PANTHER" id="PTHR34309:SF1">
    <property type="entry name" value="PROTEIN GLCG"/>
    <property type="match status" value="1"/>
</dbReference>
<dbReference type="Pfam" id="PF03928">
    <property type="entry name" value="HbpS-like"/>
    <property type="match status" value="1"/>
</dbReference>
<dbReference type="PANTHER" id="PTHR34309">
    <property type="entry name" value="SLR1406 PROTEIN"/>
    <property type="match status" value="1"/>
</dbReference>
<dbReference type="InterPro" id="IPR038084">
    <property type="entry name" value="PduO/GlcC-like_sf"/>
</dbReference>
<gene>
    <name evidence="1" type="ORF">SAMN04488028_105136</name>
</gene>
<sequence length="145" mass="15788">MELKAGIKIINTVIHECLKTKKDAIVAVVDQNGELVTFARTDGAPLSSLQLAINMAYTATRLQQETQTFSIQLAQKNPEDLRFYNDPKIVTWPGGIPVYDPAGKLIGGIGISGMSDEENIALAHQAREAIKPTPPKPDNSLKLYS</sequence>
<organism evidence="1 2">
    <name type="scientific">Reichenbachiella agariperforans</name>
    <dbReference type="NCBI Taxonomy" id="156994"/>
    <lineage>
        <taxon>Bacteria</taxon>
        <taxon>Pseudomonadati</taxon>
        <taxon>Bacteroidota</taxon>
        <taxon>Cytophagia</taxon>
        <taxon>Cytophagales</taxon>
        <taxon>Reichenbachiellaceae</taxon>
        <taxon>Reichenbachiella</taxon>
    </lineage>
</organism>
<dbReference type="Proteomes" id="UP000184474">
    <property type="component" value="Unassembled WGS sequence"/>
</dbReference>
<evidence type="ECO:0000313" key="1">
    <source>
        <dbReference type="EMBL" id="SHK47669.1"/>
    </source>
</evidence>
<dbReference type="SUPFAM" id="SSF143744">
    <property type="entry name" value="GlcG-like"/>
    <property type="match status" value="1"/>
</dbReference>
<dbReference type="AlphaFoldDB" id="A0A1M6SSK6"/>
<dbReference type="InterPro" id="IPR052517">
    <property type="entry name" value="GlcG_carb_metab_protein"/>
</dbReference>
<evidence type="ECO:0000313" key="2">
    <source>
        <dbReference type="Proteomes" id="UP000184474"/>
    </source>
</evidence>
<dbReference type="Gene3D" id="3.30.450.150">
    <property type="entry name" value="Haem-degrading domain"/>
    <property type="match status" value="1"/>
</dbReference>
<accession>A0A1M6SSK6</accession>
<dbReference type="InterPro" id="IPR005624">
    <property type="entry name" value="PduO/GlcC-like"/>
</dbReference>
<dbReference type="STRING" id="156994.SAMN04488028_105136"/>
<keyword evidence="2" id="KW-1185">Reference proteome</keyword>
<reference evidence="2" key="1">
    <citation type="submission" date="2016-11" db="EMBL/GenBank/DDBJ databases">
        <authorList>
            <person name="Varghese N."/>
            <person name="Submissions S."/>
        </authorList>
    </citation>
    <scope>NUCLEOTIDE SEQUENCE [LARGE SCALE GENOMIC DNA]</scope>
    <source>
        <strain evidence="2">DSM 26134</strain>
    </source>
</reference>
<dbReference type="RefSeq" id="WP_073123242.1">
    <property type="nucleotide sequence ID" value="NZ_FRAA01000005.1"/>
</dbReference>